<accession>A0A6H9WPF0</accession>
<dbReference type="OrthoDB" id="9804157at2"/>
<comment type="caution">
    <text evidence="2">The sequence shown here is derived from an EMBL/GenBank/DDBJ whole genome shotgun (WGS) entry which is preliminary data.</text>
</comment>
<dbReference type="InterPro" id="IPR002871">
    <property type="entry name" value="NIF_FeS_clus_asmbl_NifU_N"/>
</dbReference>
<sequence>MALDSLYQQVILDHARRRIGEGPLDPHDAAHFERNPSCGDELTMRIRLGTSSQGEAADTTGDSNGAGRIIEAIAWEGDGCSISMASASVLCDLSLGATTAETRERVDAFREMLRTRGGAEPSDEVEELLEDAVAFRGVAKFVMRVKCAMLSWVALEAALREAGS</sequence>
<dbReference type="GO" id="GO:0051536">
    <property type="term" value="F:iron-sulfur cluster binding"/>
    <property type="evidence" value="ECO:0007669"/>
    <property type="project" value="InterPro"/>
</dbReference>
<dbReference type="RefSeq" id="WP_158030145.1">
    <property type="nucleotide sequence ID" value="NZ_BMHG01000002.1"/>
</dbReference>
<dbReference type="GO" id="GO:0005506">
    <property type="term" value="F:iron ion binding"/>
    <property type="evidence" value="ECO:0007669"/>
    <property type="project" value="InterPro"/>
</dbReference>
<evidence type="ECO:0000313" key="3">
    <source>
        <dbReference type="Proteomes" id="UP000431744"/>
    </source>
</evidence>
<proteinExistence type="predicted"/>
<evidence type="ECO:0000313" key="2">
    <source>
        <dbReference type="EMBL" id="KAB1646979.1"/>
    </source>
</evidence>
<dbReference type="CDD" id="cd06664">
    <property type="entry name" value="IscU_like"/>
    <property type="match status" value="1"/>
</dbReference>
<feature type="domain" description="NIF system FeS cluster assembly NifU N-terminal" evidence="1">
    <location>
        <begin position="7"/>
        <end position="147"/>
    </location>
</feature>
<dbReference type="Pfam" id="PF01592">
    <property type="entry name" value="NifU_N"/>
    <property type="match status" value="1"/>
</dbReference>
<dbReference type="Gene3D" id="3.90.1010.10">
    <property type="match status" value="1"/>
</dbReference>
<dbReference type="NCBIfam" id="TIGR01994">
    <property type="entry name" value="SUF_scaf_2"/>
    <property type="match status" value="1"/>
</dbReference>
<evidence type="ECO:0000259" key="1">
    <source>
        <dbReference type="Pfam" id="PF01592"/>
    </source>
</evidence>
<protein>
    <submittedName>
        <fullName evidence="2">SUF system NifU family Fe-S cluster assembly protein</fullName>
    </submittedName>
</protein>
<reference evidence="2 3" key="1">
    <citation type="submission" date="2019-09" db="EMBL/GenBank/DDBJ databases">
        <title>Phylogeny of genus Pseudoclavibacter and closely related genus.</title>
        <authorList>
            <person name="Li Y."/>
        </authorList>
    </citation>
    <scope>NUCLEOTIDE SEQUENCE [LARGE SCALE GENOMIC DNA]</scope>
    <source>
        <strain evidence="2 3">EGI 60007</strain>
    </source>
</reference>
<organism evidence="2 3">
    <name type="scientific">Pseudoclavibacter endophyticus</name>
    <dbReference type="NCBI Taxonomy" id="1778590"/>
    <lineage>
        <taxon>Bacteria</taxon>
        <taxon>Bacillati</taxon>
        <taxon>Actinomycetota</taxon>
        <taxon>Actinomycetes</taxon>
        <taxon>Micrococcales</taxon>
        <taxon>Microbacteriaceae</taxon>
        <taxon>Pseudoclavibacter</taxon>
    </lineage>
</organism>
<dbReference type="SUPFAM" id="SSF82649">
    <property type="entry name" value="SufE/NifU"/>
    <property type="match status" value="1"/>
</dbReference>
<dbReference type="EMBL" id="WBJY01000004">
    <property type="protein sequence ID" value="KAB1646979.1"/>
    <property type="molecule type" value="Genomic_DNA"/>
</dbReference>
<gene>
    <name evidence="2" type="ORF">F8O04_14610</name>
</gene>
<keyword evidence="3" id="KW-1185">Reference proteome</keyword>
<dbReference type="Proteomes" id="UP000431744">
    <property type="component" value="Unassembled WGS sequence"/>
</dbReference>
<dbReference type="AlphaFoldDB" id="A0A6H9WPF0"/>
<dbReference type="GO" id="GO:0016226">
    <property type="term" value="P:iron-sulfur cluster assembly"/>
    <property type="evidence" value="ECO:0007669"/>
    <property type="project" value="InterPro"/>
</dbReference>
<name>A0A6H9WPF0_9MICO</name>